<feature type="non-terminal residue" evidence="2">
    <location>
        <position position="65"/>
    </location>
</feature>
<accession>A0AAD1SY77</accession>
<feature type="compositionally biased region" description="Polar residues" evidence="1">
    <location>
        <begin position="1"/>
        <end position="17"/>
    </location>
</feature>
<organism evidence="2 3">
    <name type="scientific">Pelobates cultripes</name>
    <name type="common">Western spadefoot toad</name>
    <dbReference type="NCBI Taxonomy" id="61616"/>
    <lineage>
        <taxon>Eukaryota</taxon>
        <taxon>Metazoa</taxon>
        <taxon>Chordata</taxon>
        <taxon>Craniata</taxon>
        <taxon>Vertebrata</taxon>
        <taxon>Euteleostomi</taxon>
        <taxon>Amphibia</taxon>
        <taxon>Batrachia</taxon>
        <taxon>Anura</taxon>
        <taxon>Pelobatoidea</taxon>
        <taxon>Pelobatidae</taxon>
        <taxon>Pelobates</taxon>
    </lineage>
</organism>
<proteinExistence type="predicted"/>
<dbReference type="AlphaFoldDB" id="A0AAD1SY77"/>
<evidence type="ECO:0000313" key="3">
    <source>
        <dbReference type="Proteomes" id="UP001295444"/>
    </source>
</evidence>
<feature type="compositionally biased region" description="Polar residues" evidence="1">
    <location>
        <begin position="26"/>
        <end position="35"/>
    </location>
</feature>
<gene>
    <name evidence="2" type="ORF">PECUL_23A019736</name>
</gene>
<name>A0AAD1SY77_PELCU</name>
<feature type="region of interest" description="Disordered" evidence="1">
    <location>
        <begin position="1"/>
        <end position="65"/>
    </location>
</feature>
<evidence type="ECO:0000313" key="2">
    <source>
        <dbReference type="EMBL" id="CAH2311133.1"/>
    </source>
</evidence>
<reference evidence="2" key="1">
    <citation type="submission" date="2022-03" db="EMBL/GenBank/DDBJ databases">
        <authorList>
            <person name="Alioto T."/>
            <person name="Alioto T."/>
            <person name="Gomez Garrido J."/>
        </authorList>
    </citation>
    <scope>NUCLEOTIDE SEQUENCE</scope>
</reference>
<protein>
    <submittedName>
        <fullName evidence="2">Uncharacterized protein</fullName>
    </submittedName>
</protein>
<keyword evidence="3" id="KW-1185">Reference proteome</keyword>
<evidence type="ECO:0000256" key="1">
    <source>
        <dbReference type="SAM" id="MobiDB-lite"/>
    </source>
</evidence>
<dbReference type="Proteomes" id="UP001295444">
    <property type="component" value="Chromosome 08"/>
</dbReference>
<dbReference type="EMBL" id="OW240919">
    <property type="protein sequence ID" value="CAH2311133.1"/>
    <property type="molecule type" value="Genomic_DNA"/>
</dbReference>
<sequence>MAAEQDPQTGSTCSEQQLEGHRAQQRLESPSSQRAEGNDSAPATKGDIRQLLQEMKQMFDADMNL</sequence>